<keyword evidence="2" id="KW-1185">Reference proteome</keyword>
<organism evidence="1 2">
    <name type="scientific">Marinomonas pollencensis</name>
    <dbReference type="NCBI Taxonomy" id="491954"/>
    <lineage>
        <taxon>Bacteria</taxon>
        <taxon>Pseudomonadati</taxon>
        <taxon>Pseudomonadota</taxon>
        <taxon>Gammaproteobacteria</taxon>
        <taxon>Oceanospirillales</taxon>
        <taxon>Oceanospirillaceae</taxon>
        <taxon>Marinomonas</taxon>
    </lineage>
</organism>
<dbReference type="RefSeq" id="WP_115896647.1">
    <property type="nucleotide sequence ID" value="NZ_QUNG01000002.1"/>
</dbReference>
<proteinExistence type="predicted"/>
<name>A0A3E0DRT8_9GAMM</name>
<sequence length="156" mass="18137">MAYQSLDSFSKSWIFKREDPKVESQDLAQIHLLDEARAASVWRDYISDSHIHPDHFDDTDWAKKNVLAQVKWESAWESDEPDLPELLLEHVAPWGEETLVFFCCHNELVFEMTWSVFKRTWKAFLFLDNGPVLVAKKKKQAVQFHSTGNASLLSRG</sequence>
<dbReference type="EMBL" id="QUNG01000002">
    <property type="protein sequence ID" value="REG85877.1"/>
    <property type="molecule type" value="Genomic_DNA"/>
</dbReference>
<protein>
    <submittedName>
        <fullName evidence="1">DUF2947 family protein</fullName>
    </submittedName>
</protein>
<dbReference type="Proteomes" id="UP000256542">
    <property type="component" value="Unassembled WGS sequence"/>
</dbReference>
<dbReference type="InterPro" id="IPR021334">
    <property type="entry name" value="DUF2947"/>
</dbReference>
<comment type="caution">
    <text evidence="1">The sequence shown here is derived from an EMBL/GenBank/DDBJ whole genome shotgun (WGS) entry which is preliminary data.</text>
</comment>
<dbReference type="OrthoDB" id="6687905at2"/>
<gene>
    <name evidence="1" type="ORF">DFP81_102416</name>
</gene>
<accession>A0A3E0DRT8</accession>
<reference evidence="1 2" key="1">
    <citation type="submission" date="2018-08" db="EMBL/GenBank/DDBJ databases">
        <title>Genomic Encyclopedia of Type Strains, Phase III (KMG-III): the genomes of soil and plant-associated and newly described type strains.</title>
        <authorList>
            <person name="Whitman W."/>
        </authorList>
    </citation>
    <scope>NUCLEOTIDE SEQUENCE [LARGE SCALE GENOMIC DNA]</scope>
    <source>
        <strain evidence="1 2">CECT 7375</strain>
    </source>
</reference>
<dbReference type="Pfam" id="PF11163">
    <property type="entry name" value="DUF2947"/>
    <property type="match status" value="1"/>
</dbReference>
<dbReference type="AlphaFoldDB" id="A0A3E0DRT8"/>
<evidence type="ECO:0000313" key="2">
    <source>
        <dbReference type="Proteomes" id="UP000256542"/>
    </source>
</evidence>
<evidence type="ECO:0000313" key="1">
    <source>
        <dbReference type="EMBL" id="REG85877.1"/>
    </source>
</evidence>